<gene>
    <name evidence="3" type="primary">32</name>
    <name evidence="3" type="ORF">000TH010_32</name>
</gene>
<dbReference type="KEGG" id="vg:77850567"/>
<dbReference type="Pfam" id="PF10779">
    <property type="entry name" value="XhlA"/>
    <property type="match status" value="1"/>
</dbReference>
<keyword evidence="2" id="KW-0472">Membrane</keyword>
<protein>
    <submittedName>
        <fullName evidence="3">Holin</fullName>
    </submittedName>
</protein>
<evidence type="ECO:0000256" key="2">
    <source>
        <dbReference type="SAM" id="Phobius"/>
    </source>
</evidence>
<dbReference type="RefSeq" id="YP_010644343.1">
    <property type="nucleotide sequence ID" value="NC_070624.1"/>
</dbReference>
<name>A0A5P8PHX0_9CAUD</name>
<keyword evidence="2" id="KW-1133">Transmembrane helix</keyword>
<keyword evidence="1" id="KW-0175">Coiled coil</keyword>
<reference evidence="3 4" key="1">
    <citation type="submission" date="2019-07" db="EMBL/GenBank/DDBJ databases">
        <authorList>
            <person name="Tomko B.E."/>
            <person name="Krukonis G.P."/>
            <person name="Delesalle V.A."/>
        </authorList>
    </citation>
    <scope>NUCLEOTIDE SEQUENCE [LARGE SCALE GENOMIC DNA]</scope>
</reference>
<sequence length="93" mass="10666">MPELQEVNTMEQIRQDIIELKQNDKSQEQRISLLERTSDRHDQQIQAVTESLSKIHENTTWIKRTITGAIISTLSTVIVGGILAIVWNVIKNQ</sequence>
<dbReference type="Proteomes" id="UP000325623">
    <property type="component" value="Segment"/>
</dbReference>
<feature type="transmembrane region" description="Helical" evidence="2">
    <location>
        <begin position="66"/>
        <end position="90"/>
    </location>
</feature>
<feature type="coiled-coil region" evidence="1">
    <location>
        <begin position="10"/>
        <end position="37"/>
    </location>
</feature>
<evidence type="ECO:0000313" key="4">
    <source>
        <dbReference type="Proteomes" id="UP000325623"/>
    </source>
</evidence>
<dbReference type="InterPro" id="IPR019715">
    <property type="entry name" value="Haemolysin_XhlA"/>
</dbReference>
<organism evidence="3 4">
    <name type="scientific">Bacillus phage 000TH010</name>
    <dbReference type="NCBI Taxonomy" id="2601652"/>
    <lineage>
        <taxon>Viruses</taxon>
        <taxon>Duplodnaviria</taxon>
        <taxon>Heunggongvirae</taxon>
        <taxon>Uroviricota</taxon>
        <taxon>Caudoviricetes</taxon>
        <taxon>Trautnerviridae</taxon>
        <taxon>Polsinellivirinae</taxon>
        <taxon>Rivavirus</taxon>
        <taxon>Rivavirus rv000TH010</taxon>
    </lineage>
</organism>
<keyword evidence="4" id="KW-1185">Reference proteome</keyword>
<keyword evidence="2" id="KW-0812">Transmembrane</keyword>
<dbReference type="EMBL" id="MN176219">
    <property type="protein sequence ID" value="QFR56245.1"/>
    <property type="molecule type" value="Genomic_DNA"/>
</dbReference>
<evidence type="ECO:0000313" key="3">
    <source>
        <dbReference type="EMBL" id="QFR56245.1"/>
    </source>
</evidence>
<accession>A0A5P8PHX0</accession>
<dbReference type="GeneID" id="77850567"/>
<evidence type="ECO:0000256" key="1">
    <source>
        <dbReference type="SAM" id="Coils"/>
    </source>
</evidence>
<proteinExistence type="predicted"/>